<keyword evidence="1" id="KW-1185">Reference proteome</keyword>
<name>A0A7I4Y138_HAECO</name>
<accession>A0A7I4Y138</accession>
<reference evidence="2" key="1">
    <citation type="submission" date="2020-12" db="UniProtKB">
        <authorList>
            <consortium name="WormBaseParasite"/>
        </authorList>
    </citation>
    <scope>IDENTIFICATION</scope>
    <source>
        <strain evidence="2">MHco3</strain>
    </source>
</reference>
<sequence length="26" mass="3086">MGRTPNVTNTTKKTALWWRCFMSNKL</sequence>
<evidence type="ECO:0000313" key="1">
    <source>
        <dbReference type="Proteomes" id="UP000025227"/>
    </source>
</evidence>
<dbReference type="Proteomes" id="UP000025227">
    <property type="component" value="Unplaced"/>
</dbReference>
<proteinExistence type="predicted"/>
<organism evidence="1 2">
    <name type="scientific">Haemonchus contortus</name>
    <name type="common">Barber pole worm</name>
    <dbReference type="NCBI Taxonomy" id="6289"/>
    <lineage>
        <taxon>Eukaryota</taxon>
        <taxon>Metazoa</taxon>
        <taxon>Ecdysozoa</taxon>
        <taxon>Nematoda</taxon>
        <taxon>Chromadorea</taxon>
        <taxon>Rhabditida</taxon>
        <taxon>Rhabditina</taxon>
        <taxon>Rhabditomorpha</taxon>
        <taxon>Strongyloidea</taxon>
        <taxon>Trichostrongylidae</taxon>
        <taxon>Haemonchus</taxon>
    </lineage>
</organism>
<dbReference type="AlphaFoldDB" id="A0A7I4Y138"/>
<dbReference type="WBParaSite" id="HCON_00034530-00001">
    <property type="protein sequence ID" value="HCON_00034530-00001"/>
    <property type="gene ID" value="HCON_00034530"/>
</dbReference>
<evidence type="ECO:0000313" key="2">
    <source>
        <dbReference type="WBParaSite" id="HCON_00034530-00001"/>
    </source>
</evidence>
<protein>
    <submittedName>
        <fullName evidence="2">Uncharacterized protein</fullName>
    </submittedName>
</protein>